<feature type="transmembrane region" description="Helical" evidence="2">
    <location>
        <begin position="190"/>
        <end position="208"/>
    </location>
</feature>
<name>A0ABU8RI57_9ACTN</name>
<evidence type="ECO:0000313" key="3">
    <source>
        <dbReference type="EMBL" id="MEJ5944703.1"/>
    </source>
</evidence>
<evidence type="ECO:0000256" key="1">
    <source>
        <dbReference type="SAM" id="MobiDB-lite"/>
    </source>
</evidence>
<feature type="transmembrane region" description="Helical" evidence="2">
    <location>
        <begin position="60"/>
        <end position="80"/>
    </location>
</feature>
<reference evidence="3 4" key="1">
    <citation type="journal article" date="2017" name="Int. J. Syst. Evol. Microbiol.">
        <title>Pseudokineococcus basanitobsidens sp. nov., isolated from volcanic rock.</title>
        <authorList>
            <person name="Lee D.W."/>
            <person name="Park M.Y."/>
            <person name="Kim J.J."/>
            <person name="Kim B.S."/>
        </authorList>
    </citation>
    <scope>NUCLEOTIDE SEQUENCE [LARGE SCALE GENOMIC DNA]</scope>
    <source>
        <strain evidence="3 4">DSM 103726</strain>
    </source>
</reference>
<dbReference type="PANTHER" id="PTHR37422">
    <property type="entry name" value="TEICHURONIC ACID BIOSYNTHESIS PROTEIN TUAE"/>
    <property type="match status" value="1"/>
</dbReference>
<protein>
    <recommendedName>
        <fullName evidence="5">O-antigen ligase family protein</fullName>
    </recommendedName>
</protein>
<feature type="region of interest" description="Disordered" evidence="1">
    <location>
        <begin position="206"/>
        <end position="226"/>
    </location>
</feature>
<comment type="caution">
    <text evidence="3">The sequence shown here is derived from an EMBL/GenBank/DDBJ whole genome shotgun (WGS) entry which is preliminary data.</text>
</comment>
<accession>A0ABU8RI57</accession>
<gene>
    <name evidence="3" type="ORF">WDZ17_05275</name>
</gene>
<dbReference type="EMBL" id="JBBIAA010000003">
    <property type="protein sequence ID" value="MEJ5944703.1"/>
    <property type="molecule type" value="Genomic_DNA"/>
</dbReference>
<keyword evidence="2" id="KW-0812">Transmembrane</keyword>
<dbReference type="Proteomes" id="UP001387100">
    <property type="component" value="Unassembled WGS sequence"/>
</dbReference>
<proteinExistence type="predicted"/>
<feature type="transmembrane region" description="Helical" evidence="2">
    <location>
        <begin position="131"/>
        <end position="154"/>
    </location>
</feature>
<dbReference type="PANTHER" id="PTHR37422:SF13">
    <property type="entry name" value="LIPOPOLYSACCHARIDE BIOSYNTHESIS PROTEIN PA4999-RELATED"/>
    <property type="match status" value="1"/>
</dbReference>
<sequence>PFFFPPPPPRARATAAGLGGLVLLLTAARTAALALAVVLLVLALARALQELRGGRGPSRPLLTGVVAATAGSAAGLWLVATAAPTDWSNRGLVWLRARDVVSDHLLVGAGLSQWSALQDVGVLSTHFTHSLYLYLLFAGGAVGVGLFSFTAASLLRAHLGAGWWTTAPVLLLLVAGLFESVWNPMTVDATTWAVVALLAAVPAAAAGGPRRGSADVGSAAPATAKA</sequence>
<keyword evidence="2" id="KW-0472">Membrane</keyword>
<dbReference type="InterPro" id="IPR051533">
    <property type="entry name" value="WaaL-like"/>
</dbReference>
<keyword evidence="2" id="KW-1133">Transmembrane helix</keyword>
<evidence type="ECO:0000313" key="4">
    <source>
        <dbReference type="Proteomes" id="UP001387100"/>
    </source>
</evidence>
<dbReference type="RefSeq" id="WP_339574087.1">
    <property type="nucleotide sequence ID" value="NZ_JBBIAA010000003.1"/>
</dbReference>
<feature type="transmembrane region" description="Helical" evidence="2">
    <location>
        <begin position="161"/>
        <end position="178"/>
    </location>
</feature>
<evidence type="ECO:0000256" key="2">
    <source>
        <dbReference type="SAM" id="Phobius"/>
    </source>
</evidence>
<keyword evidence="4" id="KW-1185">Reference proteome</keyword>
<feature type="transmembrane region" description="Helical" evidence="2">
    <location>
        <begin position="20"/>
        <end position="48"/>
    </location>
</feature>
<evidence type="ECO:0008006" key="5">
    <source>
        <dbReference type="Google" id="ProtNLM"/>
    </source>
</evidence>
<organism evidence="3 4">
    <name type="scientific">Pseudokineococcus basanitobsidens</name>
    <dbReference type="NCBI Taxonomy" id="1926649"/>
    <lineage>
        <taxon>Bacteria</taxon>
        <taxon>Bacillati</taxon>
        <taxon>Actinomycetota</taxon>
        <taxon>Actinomycetes</taxon>
        <taxon>Kineosporiales</taxon>
        <taxon>Kineosporiaceae</taxon>
        <taxon>Pseudokineococcus</taxon>
    </lineage>
</organism>
<feature type="non-terminal residue" evidence="3">
    <location>
        <position position="1"/>
    </location>
</feature>